<dbReference type="PANTHER" id="PTHR46261">
    <property type="entry name" value="HIGH MOBILITY GROUP B PROTEIN 4-RELATED"/>
    <property type="match status" value="1"/>
</dbReference>
<dbReference type="InterPro" id="IPR031061">
    <property type="entry name" value="HMGB_plant"/>
</dbReference>
<dbReference type="InterPro" id="IPR036910">
    <property type="entry name" value="HMG_box_dom_sf"/>
</dbReference>
<feature type="DNA-binding region" description="HMG box" evidence="5">
    <location>
        <begin position="37"/>
        <end position="106"/>
    </location>
</feature>
<feature type="domain" description="HMG box" evidence="7">
    <location>
        <begin position="37"/>
        <end position="106"/>
    </location>
</feature>
<feature type="region of interest" description="Disordered" evidence="6">
    <location>
        <begin position="113"/>
        <end position="173"/>
    </location>
</feature>
<feature type="compositionally biased region" description="Basic residues" evidence="6">
    <location>
        <begin position="148"/>
        <end position="166"/>
    </location>
</feature>
<evidence type="ECO:0000259" key="7">
    <source>
        <dbReference type="PROSITE" id="PS50118"/>
    </source>
</evidence>
<dbReference type="EMBL" id="OOIL02000115">
    <property type="protein sequence ID" value="VFQ60275.1"/>
    <property type="molecule type" value="Genomic_DNA"/>
</dbReference>
<accession>A0A484K6W1</accession>
<name>A0A484K6W1_9ASTE</name>
<gene>
    <name evidence="8" type="ORF">CCAM_LOCUS2051</name>
</gene>
<sequence>MAEKRSVSPAQSPESPALTDKNGSNSKKVTKSDSDKPKRPPSAFFLYLEDFRMEFLEKNPEAKSMHDVGKACGEKWKTMTYEEKVRYYDIATKKRTEFDRAMADYNKRKAFQENGEFEEDKDDSGFDDQCKEGGAESKTAASIEGLRRRTVPSRASWKRKTTSKKVTKSDSNMPKKPPTAFFFYLEDFRKEFQAKNPEVKSMRDVGKACGEKWKTMTYEEKVRYYDIATRKRTEFDIAMADYNKRKENGEFEKDEDNSAFDD</sequence>
<dbReference type="Pfam" id="PF00505">
    <property type="entry name" value="HMG_box"/>
    <property type="match status" value="2"/>
</dbReference>
<dbReference type="Gene3D" id="1.10.30.10">
    <property type="entry name" value="High mobility group box domain"/>
    <property type="match status" value="2"/>
</dbReference>
<evidence type="ECO:0000256" key="4">
    <source>
        <dbReference type="ARBA" id="ARBA00023242"/>
    </source>
</evidence>
<organism evidence="8 9">
    <name type="scientific">Cuscuta campestris</name>
    <dbReference type="NCBI Taxonomy" id="132261"/>
    <lineage>
        <taxon>Eukaryota</taxon>
        <taxon>Viridiplantae</taxon>
        <taxon>Streptophyta</taxon>
        <taxon>Embryophyta</taxon>
        <taxon>Tracheophyta</taxon>
        <taxon>Spermatophyta</taxon>
        <taxon>Magnoliopsida</taxon>
        <taxon>eudicotyledons</taxon>
        <taxon>Gunneridae</taxon>
        <taxon>Pentapetalae</taxon>
        <taxon>asterids</taxon>
        <taxon>lamiids</taxon>
        <taxon>Solanales</taxon>
        <taxon>Convolvulaceae</taxon>
        <taxon>Cuscuteae</taxon>
        <taxon>Cuscuta</taxon>
        <taxon>Cuscuta subgen. Grammica</taxon>
        <taxon>Cuscuta sect. Cleistogrammica</taxon>
    </lineage>
</organism>
<feature type="domain" description="HMG box" evidence="7">
    <location>
        <begin position="174"/>
        <end position="243"/>
    </location>
</feature>
<dbReference type="OrthoDB" id="1919336at2759"/>
<dbReference type="GO" id="GO:0000785">
    <property type="term" value="C:chromatin"/>
    <property type="evidence" value="ECO:0007669"/>
    <property type="project" value="UniProtKB-ARBA"/>
</dbReference>
<dbReference type="GO" id="GO:0003677">
    <property type="term" value="F:DNA binding"/>
    <property type="evidence" value="ECO:0007669"/>
    <property type="project" value="UniProtKB-UniRule"/>
</dbReference>
<feature type="region of interest" description="Disordered" evidence="6">
    <location>
        <begin position="1"/>
        <end position="41"/>
    </location>
</feature>
<evidence type="ECO:0000256" key="6">
    <source>
        <dbReference type="SAM" id="MobiDB-lite"/>
    </source>
</evidence>
<evidence type="ECO:0000313" key="8">
    <source>
        <dbReference type="EMBL" id="VFQ60275.1"/>
    </source>
</evidence>
<dbReference type="Proteomes" id="UP000595140">
    <property type="component" value="Unassembled WGS sequence"/>
</dbReference>
<evidence type="ECO:0000256" key="5">
    <source>
        <dbReference type="PROSITE-ProRule" id="PRU00267"/>
    </source>
</evidence>
<dbReference type="GO" id="GO:0003682">
    <property type="term" value="F:chromatin binding"/>
    <property type="evidence" value="ECO:0007669"/>
    <property type="project" value="UniProtKB-ARBA"/>
</dbReference>
<comment type="similarity">
    <text evidence="2">Belongs to the HMGB family.</text>
</comment>
<dbReference type="PANTHER" id="PTHR46261:SF12">
    <property type="entry name" value="HIGH MOBILITY GROUP B PROTEIN 14"/>
    <property type="match status" value="1"/>
</dbReference>
<evidence type="ECO:0000256" key="1">
    <source>
        <dbReference type="ARBA" id="ARBA00004123"/>
    </source>
</evidence>
<dbReference type="SUPFAM" id="SSF47095">
    <property type="entry name" value="HMG-box"/>
    <property type="match status" value="2"/>
</dbReference>
<keyword evidence="3 5" id="KW-0238">DNA-binding</keyword>
<evidence type="ECO:0000256" key="3">
    <source>
        <dbReference type="ARBA" id="ARBA00023125"/>
    </source>
</evidence>
<reference evidence="8 9" key="1">
    <citation type="submission" date="2018-04" db="EMBL/GenBank/DDBJ databases">
        <authorList>
            <person name="Vogel A."/>
        </authorList>
    </citation>
    <scope>NUCLEOTIDE SEQUENCE [LARGE SCALE GENOMIC DNA]</scope>
</reference>
<evidence type="ECO:0000256" key="2">
    <source>
        <dbReference type="ARBA" id="ARBA00008774"/>
    </source>
</evidence>
<dbReference type="GO" id="GO:0006325">
    <property type="term" value="P:chromatin organization"/>
    <property type="evidence" value="ECO:0007669"/>
    <property type="project" value="UniProtKB-ARBA"/>
</dbReference>
<keyword evidence="4 5" id="KW-0539">Nucleus</keyword>
<dbReference type="SMART" id="SM00398">
    <property type="entry name" value="HMG"/>
    <property type="match status" value="2"/>
</dbReference>
<dbReference type="AlphaFoldDB" id="A0A484K6W1"/>
<dbReference type="PROSITE" id="PS50118">
    <property type="entry name" value="HMG_BOX_2"/>
    <property type="match status" value="2"/>
</dbReference>
<dbReference type="CDD" id="cd22005">
    <property type="entry name" value="HMG-box_AtHMGB1-like"/>
    <property type="match status" value="2"/>
</dbReference>
<feature type="compositionally biased region" description="Acidic residues" evidence="6">
    <location>
        <begin position="115"/>
        <end position="126"/>
    </location>
</feature>
<dbReference type="InterPro" id="IPR009071">
    <property type="entry name" value="HMG_box_dom"/>
</dbReference>
<feature type="DNA-binding region" description="HMG box" evidence="5">
    <location>
        <begin position="174"/>
        <end position="243"/>
    </location>
</feature>
<protein>
    <recommendedName>
        <fullName evidence="7">HMG box domain-containing protein</fullName>
    </recommendedName>
</protein>
<comment type="subcellular location">
    <subcellularLocation>
        <location evidence="1">Nucleus</location>
    </subcellularLocation>
</comment>
<keyword evidence="9" id="KW-1185">Reference proteome</keyword>
<dbReference type="GO" id="GO:0030527">
    <property type="term" value="F:structural constituent of chromatin"/>
    <property type="evidence" value="ECO:0007669"/>
    <property type="project" value="UniProtKB-ARBA"/>
</dbReference>
<dbReference type="GO" id="GO:0005634">
    <property type="term" value="C:nucleus"/>
    <property type="evidence" value="ECO:0007669"/>
    <property type="project" value="UniProtKB-SubCell"/>
</dbReference>
<proteinExistence type="inferred from homology"/>
<evidence type="ECO:0000313" key="9">
    <source>
        <dbReference type="Proteomes" id="UP000595140"/>
    </source>
</evidence>